<evidence type="ECO:0000313" key="1">
    <source>
        <dbReference type="EMBL" id="RJF93985.1"/>
    </source>
</evidence>
<keyword evidence="2" id="KW-1185">Reference proteome</keyword>
<dbReference type="RefSeq" id="WP_119760579.1">
    <property type="nucleotide sequence ID" value="NZ_QYUM01000002.1"/>
</dbReference>
<dbReference type="Pfam" id="PF07370">
    <property type="entry name" value="DUF1489"/>
    <property type="match status" value="1"/>
</dbReference>
<proteinExistence type="predicted"/>
<dbReference type="EMBL" id="QYUM01000002">
    <property type="protein sequence ID" value="RJF93985.1"/>
    <property type="molecule type" value="Genomic_DNA"/>
</dbReference>
<dbReference type="InterPro" id="IPR008320">
    <property type="entry name" value="UCP032025"/>
</dbReference>
<organism evidence="1 2">
    <name type="scientific">Sphingomonas cavernae</name>
    <dbReference type="NCBI Taxonomy" id="2320861"/>
    <lineage>
        <taxon>Bacteria</taxon>
        <taxon>Pseudomonadati</taxon>
        <taxon>Pseudomonadota</taxon>
        <taxon>Alphaproteobacteria</taxon>
        <taxon>Sphingomonadales</taxon>
        <taxon>Sphingomonadaceae</taxon>
        <taxon>Sphingomonas</taxon>
    </lineage>
</organism>
<comment type="caution">
    <text evidence="1">The sequence shown here is derived from an EMBL/GenBank/DDBJ whole genome shotgun (WGS) entry which is preliminary data.</text>
</comment>
<name>A0A418WRX6_9SPHN</name>
<dbReference type="AlphaFoldDB" id="A0A418WRX6"/>
<accession>A0A418WRX6</accession>
<dbReference type="PIRSF" id="PIRSF032025">
    <property type="entry name" value="UCP032025"/>
    <property type="match status" value="1"/>
</dbReference>
<reference evidence="1 2" key="1">
    <citation type="submission" date="2018-09" db="EMBL/GenBank/DDBJ databases">
        <authorList>
            <person name="Zhu H."/>
        </authorList>
    </citation>
    <scope>NUCLEOTIDE SEQUENCE [LARGE SCALE GENOMIC DNA]</scope>
    <source>
        <strain evidence="1 2">K2R01-6</strain>
    </source>
</reference>
<protein>
    <submittedName>
        <fullName evidence="1">DUF1489 family protein</fullName>
    </submittedName>
</protein>
<evidence type="ECO:0000313" key="2">
    <source>
        <dbReference type="Proteomes" id="UP000286100"/>
    </source>
</evidence>
<dbReference type="OrthoDB" id="9798292at2"/>
<sequence>MAELNLTKVAVGCPSLEILAQRIAARSKNEVAEVTTRYRPTRHEELIGGSLYWIIKHKLAARQTILGFEEMESEKRWIIRLDSHVVAVQPRPRRAHQGWRYLKTSDAPSDLGALGDADELPPEMLGELSSLALL</sequence>
<gene>
    <name evidence="1" type="ORF">D3876_06870</name>
</gene>
<dbReference type="Proteomes" id="UP000286100">
    <property type="component" value="Unassembled WGS sequence"/>
</dbReference>